<dbReference type="PANTHER" id="PTHR11364">
    <property type="entry name" value="THIOSULFATE SULFERTANSFERASE"/>
    <property type="match status" value="1"/>
</dbReference>
<keyword evidence="1 3" id="KW-0808">Transferase</keyword>
<reference evidence="5 6" key="1">
    <citation type="submission" date="2024-05" db="EMBL/GenBank/DDBJ databases">
        <title>Long read based assembly of the Candida bracarensis genome reveals expanded adhesin content.</title>
        <authorList>
            <person name="Marcet-Houben M."/>
            <person name="Ksiezopolska E."/>
            <person name="Gabaldon T."/>
        </authorList>
    </citation>
    <scope>NUCLEOTIDE SEQUENCE [LARGE SCALE GENOMIC DNA]</scope>
    <source>
        <strain evidence="5 6">CBM6</strain>
    </source>
</reference>
<accession>A0ABR4NVD6</accession>
<evidence type="ECO:0000259" key="4">
    <source>
        <dbReference type="PROSITE" id="PS50206"/>
    </source>
</evidence>
<dbReference type="InterPro" id="IPR045078">
    <property type="entry name" value="TST/MPST-like"/>
</dbReference>
<evidence type="ECO:0000313" key="5">
    <source>
        <dbReference type="EMBL" id="KAL3232677.1"/>
    </source>
</evidence>
<dbReference type="InterPro" id="IPR036873">
    <property type="entry name" value="Rhodanese-like_dom_sf"/>
</dbReference>
<feature type="domain" description="Rhodanese" evidence="4">
    <location>
        <begin position="175"/>
        <end position="297"/>
    </location>
</feature>
<protein>
    <recommendedName>
        <fullName evidence="3">Sulfurtransferase</fullName>
    </recommendedName>
</protein>
<proteinExistence type="predicted"/>
<evidence type="ECO:0000256" key="1">
    <source>
        <dbReference type="ARBA" id="ARBA00022679"/>
    </source>
</evidence>
<sequence>MLYKLVTPKAFVETFPKLGKRVIPVDSTWYLPNLKRDGKQEFLDVERIPGAVYFDIDEVREKSTEFPHMAPDLSTFNAGMSQLGLKRDDVLVVYDRIGNFSGPRCAWTLVTLGHPEVYLLNNFNVYKELGYPLDTAKRNTLSGYPPTEYCSETDLRGQSVVSYEQMMELVNSGELKQKYNVYDARALDRFEGKAPEPRPDISSGHIPGVQPLPFTEVLEDGNKTFPQDPAAMQARIQDAFKALGDNYDPNKQTIVMCGTGVTGCIIKTALEHSGIPDVKLYDGSWVEWVLRSDPKYIAKNRD</sequence>
<organism evidence="5 6">
    <name type="scientific">Nakaseomyces bracarensis</name>
    <dbReference type="NCBI Taxonomy" id="273131"/>
    <lineage>
        <taxon>Eukaryota</taxon>
        <taxon>Fungi</taxon>
        <taxon>Dikarya</taxon>
        <taxon>Ascomycota</taxon>
        <taxon>Saccharomycotina</taxon>
        <taxon>Saccharomycetes</taxon>
        <taxon>Saccharomycetales</taxon>
        <taxon>Saccharomycetaceae</taxon>
        <taxon>Nakaseomyces</taxon>
    </lineage>
</organism>
<dbReference type="CDD" id="cd01449">
    <property type="entry name" value="TST_Repeat_2"/>
    <property type="match status" value="1"/>
</dbReference>
<dbReference type="Proteomes" id="UP001623330">
    <property type="component" value="Unassembled WGS sequence"/>
</dbReference>
<dbReference type="InterPro" id="IPR001307">
    <property type="entry name" value="Thiosulphate_STrfase_CS"/>
</dbReference>
<evidence type="ECO:0000313" key="6">
    <source>
        <dbReference type="Proteomes" id="UP001623330"/>
    </source>
</evidence>
<dbReference type="InterPro" id="IPR001763">
    <property type="entry name" value="Rhodanese-like_dom"/>
</dbReference>
<dbReference type="CDD" id="cd01448">
    <property type="entry name" value="TST_Repeat_1"/>
    <property type="match status" value="1"/>
</dbReference>
<dbReference type="Gene3D" id="3.40.250.10">
    <property type="entry name" value="Rhodanese-like domain"/>
    <property type="match status" value="2"/>
</dbReference>
<dbReference type="PROSITE" id="PS00683">
    <property type="entry name" value="RHODANESE_2"/>
    <property type="match status" value="1"/>
</dbReference>
<evidence type="ECO:0000256" key="2">
    <source>
        <dbReference type="ARBA" id="ARBA00022737"/>
    </source>
</evidence>
<keyword evidence="6" id="KW-1185">Reference proteome</keyword>
<comment type="caution">
    <text evidence="5">The sequence shown here is derived from an EMBL/GenBank/DDBJ whole genome shotgun (WGS) entry which is preliminary data.</text>
</comment>
<dbReference type="SUPFAM" id="SSF52821">
    <property type="entry name" value="Rhodanese/Cell cycle control phosphatase"/>
    <property type="match status" value="2"/>
</dbReference>
<gene>
    <name evidence="5" type="ORF">RNJ44_04593</name>
</gene>
<keyword evidence="2" id="KW-0677">Repeat</keyword>
<evidence type="ECO:0000256" key="3">
    <source>
        <dbReference type="RuleBase" id="RU000507"/>
    </source>
</evidence>
<dbReference type="SMART" id="SM00450">
    <property type="entry name" value="RHOD"/>
    <property type="match status" value="2"/>
</dbReference>
<feature type="domain" description="Rhodanese" evidence="4">
    <location>
        <begin position="36"/>
        <end position="135"/>
    </location>
</feature>
<dbReference type="Pfam" id="PF00581">
    <property type="entry name" value="Rhodanese"/>
    <property type="match status" value="2"/>
</dbReference>
<dbReference type="PROSITE" id="PS50206">
    <property type="entry name" value="RHODANESE_3"/>
    <property type="match status" value="2"/>
</dbReference>
<dbReference type="EMBL" id="JBEVYD010000005">
    <property type="protein sequence ID" value="KAL3232677.1"/>
    <property type="molecule type" value="Genomic_DNA"/>
</dbReference>
<name>A0ABR4NVD6_9SACH</name>
<dbReference type="PANTHER" id="PTHR11364:SF27">
    <property type="entry name" value="SULFURTRANSFERASE"/>
    <property type="match status" value="1"/>
</dbReference>